<dbReference type="InterPro" id="IPR032875">
    <property type="entry name" value="Succ_CoA_lig_flav_dom"/>
</dbReference>
<gene>
    <name evidence="4" type="ordered locus">Amico_0560</name>
</gene>
<dbReference type="KEGG" id="aco:Amico_0560"/>
<dbReference type="Gene3D" id="3.30.1490.20">
    <property type="entry name" value="ATP-grasp fold, A domain"/>
    <property type="match status" value="1"/>
</dbReference>
<dbReference type="eggNOG" id="COG1042">
    <property type="taxonomic scope" value="Bacteria"/>
</dbReference>
<dbReference type="InterPro" id="IPR043938">
    <property type="entry name" value="Ligase_CoA_dom"/>
</dbReference>
<dbReference type="GO" id="GO:0005524">
    <property type="term" value="F:ATP binding"/>
    <property type="evidence" value="ECO:0007669"/>
    <property type="project" value="InterPro"/>
</dbReference>
<protein>
    <submittedName>
        <fullName evidence="4">CoA-binding domain protein</fullName>
    </submittedName>
</protein>
<dbReference type="SUPFAM" id="SSF51735">
    <property type="entry name" value="NAD(P)-binding Rossmann-fold domains"/>
    <property type="match status" value="1"/>
</dbReference>
<sequence length="684" mass="74558">MSEAKFDRLFNPRSIALIGEGLAWSGAAARAEKTLQESSFNGPVIEIKNEEATFQQVDLAILDVATCRLPYWLGRCGEENIPYAMLLASEQSGVWSQKDKETVSRILSKSALRIIGPDSMGFINLKDKIVISPFQGCFSKDQYEKVALISQSGDLGFAVASAARLAGTGFRYVITTGGTSDIDLAEVGTWILNDPCVKLMLFCLEGLRDGVAFLRMAREANLRGVRLGVLKAGQNVSSRQAISSHVSAGAGNAAIWSAAFKQFGILPLRDTDEIIDLACVYNSFLPPAGRKTIIVSPSRGAGIAFSDNCFEEGLKVPSVPEDLQRELKKSLPSDVYVNNPIDLASLGMEGAEYVTYLLRRLMNSPNLDIIAAVLTESRGEEVRNIMAALLDVVRDRKHPVVCCSMGGIEEEEVREMLKEEGIPFFTSPRRCARALAGLSVGIPSLEASMPVSCEECAVAEEKEGLPDLPQSMTEYDAKRLLAFHNIDITKEYLCHSLEEAIETAETIGYPVALKVMSPNIVHKSEARIIALNLRGEEELRNAYGRTLEKARLANPAADIRGVLVQEMLEDGIECTVAIKRDTVFGAVLSVGLGGIYASAVRDFVMRVAPVDEESAMAMIRELKGYSLLRGVWGRPGYDVAAFAKMVASLSRLACTETRLVQLEINPVFVKKKGAVVVDAFVLRR</sequence>
<dbReference type="Proteomes" id="UP000002366">
    <property type="component" value="Chromosome"/>
</dbReference>
<evidence type="ECO:0000313" key="4">
    <source>
        <dbReference type="EMBL" id="ADE56696.1"/>
    </source>
</evidence>
<keyword evidence="5" id="KW-1185">Reference proteome</keyword>
<evidence type="ECO:0000313" key="5">
    <source>
        <dbReference type="Proteomes" id="UP000002366"/>
    </source>
</evidence>
<dbReference type="HOGENOM" id="CLU_007415_3_1_0"/>
<dbReference type="RefSeq" id="WP_013047962.1">
    <property type="nucleotide sequence ID" value="NC_014011.1"/>
</dbReference>
<proteinExistence type="inferred from homology"/>
<dbReference type="Pfam" id="PF19045">
    <property type="entry name" value="Ligase_CoA_2"/>
    <property type="match status" value="1"/>
</dbReference>
<dbReference type="OrthoDB" id="9807426at2"/>
<dbReference type="Pfam" id="PF13607">
    <property type="entry name" value="Succ_CoA_lig"/>
    <property type="match status" value="1"/>
</dbReference>
<organism evidence="4 5">
    <name type="scientific">Aminobacterium colombiense (strain DSM 12261 / ALA-1)</name>
    <dbReference type="NCBI Taxonomy" id="572547"/>
    <lineage>
        <taxon>Bacteria</taxon>
        <taxon>Thermotogati</taxon>
        <taxon>Synergistota</taxon>
        <taxon>Synergistia</taxon>
        <taxon>Synergistales</taxon>
        <taxon>Aminobacteriaceae</taxon>
        <taxon>Aminobacterium</taxon>
    </lineage>
</organism>
<dbReference type="InterPro" id="IPR016102">
    <property type="entry name" value="Succinyl-CoA_synth-like"/>
</dbReference>
<evidence type="ECO:0000259" key="2">
    <source>
        <dbReference type="Pfam" id="PF13607"/>
    </source>
</evidence>
<dbReference type="EMBL" id="CP001997">
    <property type="protein sequence ID" value="ADE56696.1"/>
    <property type="molecule type" value="Genomic_DNA"/>
</dbReference>
<reference evidence="4 5" key="1">
    <citation type="journal article" date="2010" name="Stand. Genomic Sci.">
        <title>Complete genome sequence of Aminobacterium colombiense type strain (ALA-1).</title>
        <authorList>
            <person name="Chertkov O."/>
            <person name="Sikorski J."/>
            <person name="Brambilla E."/>
            <person name="Lapidus A."/>
            <person name="Copeland A."/>
            <person name="Glavina Del Rio T."/>
            <person name="Nolan M."/>
            <person name="Lucas S."/>
            <person name="Tice H."/>
            <person name="Cheng J.F."/>
            <person name="Han C."/>
            <person name="Detter J.C."/>
            <person name="Bruce D."/>
            <person name="Tapia R."/>
            <person name="Goodwin L."/>
            <person name="Pitluck S."/>
            <person name="Liolios K."/>
            <person name="Ivanova N."/>
            <person name="Mavromatis K."/>
            <person name="Ovchinnikova G."/>
            <person name="Pati A."/>
            <person name="Chen A."/>
            <person name="Palaniappan K."/>
            <person name="Land M."/>
            <person name="Hauser L."/>
            <person name="Chang Y.J."/>
            <person name="Jeffries C.D."/>
            <person name="Spring S."/>
            <person name="Rohde M."/>
            <person name="Goker M."/>
            <person name="Bristow J."/>
            <person name="Eisen J.A."/>
            <person name="Markowitz V."/>
            <person name="Hugenholtz P."/>
            <person name="Kyrpides N.C."/>
            <person name="Klenk H.P."/>
        </authorList>
    </citation>
    <scope>NUCLEOTIDE SEQUENCE [LARGE SCALE GENOMIC DNA]</scope>
    <source>
        <strain evidence="5">DSM 12261 / ALA-1</strain>
    </source>
</reference>
<accession>D5EDR4</accession>
<dbReference type="FunFam" id="3.30.1490.20:FF:000020">
    <property type="entry name" value="Protein lysine acetyltransferase"/>
    <property type="match status" value="1"/>
</dbReference>
<dbReference type="STRING" id="572547.Amico_0560"/>
<dbReference type="InterPro" id="IPR036291">
    <property type="entry name" value="NAD(P)-bd_dom_sf"/>
</dbReference>
<comment type="similarity">
    <text evidence="1">In the N-terminal section; belongs to the acetate CoA ligase alpha subunit family.</text>
</comment>
<dbReference type="PANTHER" id="PTHR42793">
    <property type="entry name" value="COA BINDING DOMAIN CONTAINING PROTEIN"/>
    <property type="match status" value="1"/>
</dbReference>
<evidence type="ECO:0000259" key="3">
    <source>
        <dbReference type="Pfam" id="PF19045"/>
    </source>
</evidence>
<dbReference type="AlphaFoldDB" id="D5EDR4"/>
<dbReference type="SUPFAM" id="SSF52210">
    <property type="entry name" value="Succinyl-CoA synthetase domains"/>
    <property type="match status" value="2"/>
</dbReference>
<evidence type="ECO:0000256" key="1">
    <source>
        <dbReference type="ARBA" id="ARBA00060888"/>
    </source>
</evidence>
<dbReference type="PANTHER" id="PTHR42793:SF1">
    <property type="entry name" value="PEPTIDYL-LYSINE N-ACETYLTRANSFERASE PATZ"/>
    <property type="match status" value="1"/>
</dbReference>
<dbReference type="Gene3D" id="3.40.50.261">
    <property type="entry name" value="Succinyl-CoA synthetase domains"/>
    <property type="match status" value="2"/>
</dbReference>
<dbReference type="SUPFAM" id="SSF56059">
    <property type="entry name" value="Glutathione synthetase ATP-binding domain-like"/>
    <property type="match status" value="1"/>
</dbReference>
<dbReference type="InterPro" id="IPR013815">
    <property type="entry name" value="ATP_grasp_subdomain_1"/>
</dbReference>
<dbReference type="Gene3D" id="3.30.470.20">
    <property type="entry name" value="ATP-grasp fold, B domain"/>
    <property type="match status" value="1"/>
</dbReference>
<dbReference type="Pfam" id="PF13549">
    <property type="entry name" value="ATP-grasp_5"/>
    <property type="match status" value="1"/>
</dbReference>
<name>D5EDR4_AMICL</name>
<dbReference type="Gene3D" id="3.40.50.720">
    <property type="entry name" value="NAD(P)-binding Rossmann-like Domain"/>
    <property type="match status" value="1"/>
</dbReference>
<feature type="domain" description="Succinyl-CoA synthetase-like flavodoxin" evidence="2">
    <location>
        <begin position="145"/>
        <end position="279"/>
    </location>
</feature>
<feature type="domain" description="Ligase-CoA" evidence="3">
    <location>
        <begin position="293"/>
        <end position="426"/>
    </location>
</feature>
<dbReference type="GO" id="GO:0043758">
    <property type="term" value="F:acetate-CoA ligase (ADP-forming) activity"/>
    <property type="evidence" value="ECO:0007669"/>
    <property type="project" value="InterPro"/>
</dbReference>
<dbReference type="eggNOG" id="COG0045">
    <property type="taxonomic scope" value="Bacteria"/>
</dbReference>